<dbReference type="AlphaFoldDB" id="A0A167VDJ7"/>
<gene>
    <name evidence="2" type="ORF">AAP_05758</name>
</gene>
<name>A0A167VDJ7_9EURO</name>
<reference evidence="2 3" key="1">
    <citation type="journal article" date="2016" name="Genome Biol. Evol.">
        <title>Divergent and convergent evolution of fungal pathogenicity.</title>
        <authorList>
            <person name="Shang Y."/>
            <person name="Xiao G."/>
            <person name="Zheng P."/>
            <person name="Cen K."/>
            <person name="Zhan S."/>
            <person name="Wang C."/>
        </authorList>
    </citation>
    <scope>NUCLEOTIDE SEQUENCE [LARGE SCALE GENOMIC DNA]</scope>
    <source>
        <strain evidence="2 3">ARSEF 7405</strain>
    </source>
</reference>
<feature type="chain" id="PRO_5007893421" evidence="1">
    <location>
        <begin position="19"/>
        <end position="133"/>
    </location>
</feature>
<proteinExistence type="predicted"/>
<keyword evidence="1" id="KW-0732">Signal</keyword>
<keyword evidence="3" id="KW-1185">Reference proteome</keyword>
<sequence length="133" mass="14480">MLFEKIFTFFSLLAVATAISCLAGPVNKCSIIVSVPKTSAGLDHGTAAVYDQSCKPLSREVPVSQNDEHNRFKAGKAEVDIKFGGDTFNATVHPSSGDKKTVTEFYCTMDSVERDCRAYVACGLFAQKKKFRA</sequence>
<evidence type="ECO:0000313" key="2">
    <source>
        <dbReference type="EMBL" id="KZZ87377.1"/>
    </source>
</evidence>
<feature type="signal peptide" evidence="1">
    <location>
        <begin position="1"/>
        <end position="18"/>
    </location>
</feature>
<dbReference type="PROSITE" id="PS51257">
    <property type="entry name" value="PROKAR_LIPOPROTEIN"/>
    <property type="match status" value="1"/>
</dbReference>
<comment type="caution">
    <text evidence="2">The sequence shown here is derived from an EMBL/GenBank/DDBJ whole genome shotgun (WGS) entry which is preliminary data.</text>
</comment>
<dbReference type="OrthoDB" id="10406792at2759"/>
<organism evidence="2 3">
    <name type="scientific">Ascosphaera apis ARSEF 7405</name>
    <dbReference type="NCBI Taxonomy" id="392613"/>
    <lineage>
        <taxon>Eukaryota</taxon>
        <taxon>Fungi</taxon>
        <taxon>Dikarya</taxon>
        <taxon>Ascomycota</taxon>
        <taxon>Pezizomycotina</taxon>
        <taxon>Eurotiomycetes</taxon>
        <taxon>Eurotiomycetidae</taxon>
        <taxon>Onygenales</taxon>
        <taxon>Ascosphaeraceae</taxon>
        <taxon>Ascosphaera</taxon>
    </lineage>
</organism>
<accession>A0A167VDJ7</accession>
<evidence type="ECO:0000313" key="3">
    <source>
        <dbReference type="Proteomes" id="UP000242877"/>
    </source>
</evidence>
<dbReference type="Proteomes" id="UP000242877">
    <property type="component" value="Unassembled WGS sequence"/>
</dbReference>
<dbReference type="VEuPathDB" id="FungiDB:AAP_05758"/>
<evidence type="ECO:0000256" key="1">
    <source>
        <dbReference type="SAM" id="SignalP"/>
    </source>
</evidence>
<protein>
    <submittedName>
        <fullName evidence="2">Uncharacterized protein</fullName>
    </submittedName>
</protein>
<dbReference type="EMBL" id="AZGZ01000035">
    <property type="protein sequence ID" value="KZZ87377.1"/>
    <property type="molecule type" value="Genomic_DNA"/>
</dbReference>